<sequence>MPTRNPPEPPAPVAAATAAAAPELPIPPQLLQHLRERRLLLFAGAGLSAQAGLPTWRSLVQDVVDATIAETMQGEESRRELESMIAAGKWLQIADHCKLKLGPGEYARLLGERLSDSGRPVPEAHRLAVRLPFAAWVTTNYDKLLERAYAEERGGLPKTLTSLDTEALGRLLFDGAPFVLKAHGDLDKPDSLVFTSRDYRDLIHGNAAFSAAFAAILLTHSVLFVGYSLADPDFNLLLDRQLLTFRGFAPERYALMSGIGKVEEEYLWRVCQIRVIAYPEGRHEAVPAFFQCLADRLAAAPAATSASVARVASVAVATPARRATPAVPVPAAAATPAVLALDWREGAVQAMLSDGGKLVATASGPREAWAAPAAASRALESGSAREGALAECSGALGRTLGPVMVKALANVLQGRRSRLLRLDLTREVERLPWELLAVGSRTLAELAAVYRAPVGVSESARGLPAVASPLRALVVADTKSAEPALALPGAAAEGCALADEIRDSGVGEVRLLLGPDATHDALARAFDDFAPDVFHFAGHAWFDEHEAYLELADRHLTASMMRPWLTRHSPAFMFLNSHYTAFIPAGVEGQGGAHAAAVSAGLRGRPGFADLAMRSGVGAFLGTYSGAIDDSGARDFAVAILRSLLQGATAAAALQAARALAHKQGSGTALLYCLYGEGSLRLADGSG</sequence>
<dbReference type="PATRIC" id="fig|1454001.3.peg.3091"/>
<gene>
    <name evidence="2" type="ORF">AW08_03046</name>
</gene>
<protein>
    <submittedName>
        <fullName evidence="2">CHAT domain protein</fullName>
    </submittedName>
</protein>
<dbReference type="Proteomes" id="UP000020218">
    <property type="component" value="Unassembled WGS sequence"/>
</dbReference>
<organism evidence="2 3">
    <name type="scientific">Candidatus Accumulibacter adjunctus</name>
    <dbReference type="NCBI Taxonomy" id="1454001"/>
    <lineage>
        <taxon>Bacteria</taxon>
        <taxon>Pseudomonadati</taxon>
        <taxon>Pseudomonadota</taxon>
        <taxon>Betaproteobacteria</taxon>
        <taxon>Candidatus Accumulibacter</taxon>
    </lineage>
</organism>
<reference evidence="2" key="1">
    <citation type="submission" date="2014-02" db="EMBL/GenBank/DDBJ databases">
        <title>Expanding our view of genomic diversity in Candidatus Accumulibacter clades.</title>
        <authorList>
            <person name="Skennerton C.T."/>
            <person name="Barr J.J."/>
            <person name="Slater F.R."/>
            <person name="Bond P.L."/>
            <person name="Tyson G.W."/>
        </authorList>
    </citation>
    <scope>NUCLEOTIDE SEQUENCE [LARGE SCALE GENOMIC DNA]</scope>
</reference>
<keyword evidence="3" id="KW-1185">Reference proteome</keyword>
<dbReference type="STRING" id="1454001.AW08_03046"/>
<accession>A0A011NMK1</accession>
<evidence type="ECO:0000259" key="1">
    <source>
        <dbReference type="Pfam" id="PF12770"/>
    </source>
</evidence>
<comment type="caution">
    <text evidence="2">The sequence shown here is derived from an EMBL/GenBank/DDBJ whole genome shotgun (WGS) entry which is preliminary data.</text>
</comment>
<proteinExistence type="predicted"/>
<dbReference type="Pfam" id="PF12770">
    <property type="entry name" value="CHAT"/>
    <property type="match status" value="1"/>
</dbReference>
<dbReference type="SUPFAM" id="SSF52467">
    <property type="entry name" value="DHS-like NAD/FAD-binding domain"/>
    <property type="match status" value="1"/>
</dbReference>
<dbReference type="Pfam" id="PF13289">
    <property type="entry name" value="SIR2_2"/>
    <property type="match status" value="1"/>
</dbReference>
<dbReference type="Gene3D" id="3.40.50.1220">
    <property type="entry name" value="TPP-binding domain"/>
    <property type="match status" value="1"/>
</dbReference>
<dbReference type="InterPro" id="IPR024983">
    <property type="entry name" value="CHAT_dom"/>
</dbReference>
<dbReference type="AlphaFoldDB" id="A0A011NMK1"/>
<evidence type="ECO:0000313" key="3">
    <source>
        <dbReference type="Proteomes" id="UP000020218"/>
    </source>
</evidence>
<evidence type="ECO:0000313" key="2">
    <source>
        <dbReference type="EMBL" id="EXI65675.1"/>
    </source>
</evidence>
<feature type="domain" description="CHAT" evidence="1">
    <location>
        <begin position="396"/>
        <end position="659"/>
    </location>
</feature>
<dbReference type="InterPro" id="IPR029035">
    <property type="entry name" value="DHS-like_NAD/FAD-binding_dom"/>
</dbReference>
<name>A0A011NMK1_9PROT</name>
<dbReference type="EMBL" id="JFAX01000020">
    <property type="protein sequence ID" value="EXI65675.1"/>
    <property type="molecule type" value="Genomic_DNA"/>
</dbReference>